<feature type="compositionally biased region" description="Low complexity" evidence="6">
    <location>
        <begin position="65"/>
        <end position="77"/>
    </location>
</feature>
<evidence type="ECO:0000256" key="2">
    <source>
        <dbReference type="ARBA" id="ARBA00023015"/>
    </source>
</evidence>
<feature type="compositionally biased region" description="Polar residues" evidence="6">
    <location>
        <begin position="1"/>
        <end position="11"/>
    </location>
</feature>
<comment type="subcellular location">
    <subcellularLocation>
        <location evidence="5">Nucleus</location>
    </subcellularLocation>
</comment>
<dbReference type="Gene3D" id="1.10.10.10">
    <property type="entry name" value="Winged helix-like DNA-binding domain superfamily/Winged helix DNA-binding domain"/>
    <property type="match status" value="1"/>
</dbReference>
<proteinExistence type="inferred from homology"/>
<dbReference type="InterPro" id="IPR015633">
    <property type="entry name" value="E2F"/>
</dbReference>
<feature type="domain" description="E2F/DP family winged-helix DNA-binding" evidence="7">
    <location>
        <begin position="593"/>
        <end position="656"/>
    </location>
</feature>
<dbReference type="InterPro" id="IPR036388">
    <property type="entry name" value="WH-like_DNA-bd_sf"/>
</dbReference>
<dbReference type="EMBL" id="CATQJA010002640">
    <property type="protein sequence ID" value="CAJ0575680.1"/>
    <property type="molecule type" value="Genomic_DNA"/>
</dbReference>
<evidence type="ECO:0000256" key="3">
    <source>
        <dbReference type="ARBA" id="ARBA00023125"/>
    </source>
</evidence>
<dbReference type="InterPro" id="IPR037241">
    <property type="entry name" value="E2F-DP_heterodim"/>
</dbReference>
<dbReference type="GO" id="GO:0000981">
    <property type="term" value="F:DNA-binding transcription factor activity, RNA polymerase II-specific"/>
    <property type="evidence" value="ECO:0007669"/>
    <property type="project" value="TreeGrafter"/>
</dbReference>
<comment type="similarity">
    <text evidence="1 5">Belongs to the E2F/DP family.</text>
</comment>
<keyword evidence="2 5" id="KW-0805">Transcription regulation</keyword>
<feature type="compositionally biased region" description="Polar residues" evidence="6">
    <location>
        <begin position="334"/>
        <end position="344"/>
    </location>
</feature>
<dbReference type="Pfam" id="PF02319">
    <property type="entry name" value="WHD_E2F_TDP"/>
    <property type="match status" value="1"/>
</dbReference>
<feature type="compositionally biased region" description="Basic and acidic residues" evidence="6">
    <location>
        <begin position="505"/>
        <end position="525"/>
    </location>
</feature>
<organism evidence="8 9">
    <name type="scientific">Mesorhabditis spiculigera</name>
    <dbReference type="NCBI Taxonomy" id="96644"/>
    <lineage>
        <taxon>Eukaryota</taxon>
        <taxon>Metazoa</taxon>
        <taxon>Ecdysozoa</taxon>
        <taxon>Nematoda</taxon>
        <taxon>Chromadorea</taxon>
        <taxon>Rhabditida</taxon>
        <taxon>Rhabditina</taxon>
        <taxon>Rhabditomorpha</taxon>
        <taxon>Rhabditoidea</taxon>
        <taxon>Rhabditidae</taxon>
        <taxon>Mesorhabditinae</taxon>
        <taxon>Mesorhabditis</taxon>
    </lineage>
</organism>
<evidence type="ECO:0000313" key="9">
    <source>
        <dbReference type="Proteomes" id="UP001177023"/>
    </source>
</evidence>
<feature type="region of interest" description="Disordered" evidence="6">
    <location>
        <begin position="459"/>
        <end position="535"/>
    </location>
</feature>
<protein>
    <recommendedName>
        <fullName evidence="7">E2F/DP family winged-helix DNA-binding domain-containing protein</fullName>
    </recommendedName>
</protein>
<feature type="region of interest" description="Disordered" evidence="6">
    <location>
        <begin position="100"/>
        <end position="122"/>
    </location>
</feature>
<evidence type="ECO:0000256" key="1">
    <source>
        <dbReference type="ARBA" id="ARBA00010940"/>
    </source>
</evidence>
<dbReference type="InterPro" id="IPR036390">
    <property type="entry name" value="WH_DNA-bd_sf"/>
</dbReference>
<feature type="region of interest" description="Disordered" evidence="6">
    <location>
        <begin position="325"/>
        <end position="378"/>
    </location>
</feature>
<keyword evidence="4 5" id="KW-0804">Transcription</keyword>
<feature type="region of interest" description="Disordered" evidence="6">
    <location>
        <begin position="1"/>
        <end position="31"/>
    </location>
</feature>
<feature type="non-terminal residue" evidence="8">
    <location>
        <position position="963"/>
    </location>
</feature>
<dbReference type="SMART" id="SM01372">
    <property type="entry name" value="E2F_TDP"/>
    <property type="match status" value="1"/>
</dbReference>
<keyword evidence="5" id="KW-0539">Nucleus</keyword>
<evidence type="ECO:0000256" key="6">
    <source>
        <dbReference type="SAM" id="MobiDB-lite"/>
    </source>
</evidence>
<feature type="region of interest" description="Disordered" evidence="6">
    <location>
        <begin position="65"/>
        <end position="84"/>
    </location>
</feature>
<dbReference type="GO" id="GO:0000978">
    <property type="term" value="F:RNA polymerase II cis-regulatory region sequence-specific DNA binding"/>
    <property type="evidence" value="ECO:0007669"/>
    <property type="project" value="InterPro"/>
</dbReference>
<name>A0AA36CWK2_9BILA</name>
<dbReference type="GO" id="GO:0090575">
    <property type="term" value="C:RNA polymerase II transcription regulator complex"/>
    <property type="evidence" value="ECO:0007669"/>
    <property type="project" value="TreeGrafter"/>
</dbReference>
<evidence type="ECO:0000256" key="4">
    <source>
        <dbReference type="ARBA" id="ARBA00023163"/>
    </source>
</evidence>
<gene>
    <name evidence="8" type="ORF">MSPICULIGERA_LOCUS13989</name>
</gene>
<dbReference type="SUPFAM" id="SSF46785">
    <property type="entry name" value="Winged helix' DNA-binding domain"/>
    <property type="match status" value="1"/>
</dbReference>
<dbReference type="SUPFAM" id="SSF144074">
    <property type="entry name" value="E2F-DP heterodimerization region"/>
    <property type="match status" value="1"/>
</dbReference>
<dbReference type="InterPro" id="IPR003316">
    <property type="entry name" value="E2F_WHTH_DNA-bd_dom"/>
</dbReference>
<evidence type="ECO:0000256" key="5">
    <source>
        <dbReference type="RuleBase" id="RU003796"/>
    </source>
</evidence>
<reference evidence="8" key="1">
    <citation type="submission" date="2023-06" db="EMBL/GenBank/DDBJ databases">
        <authorList>
            <person name="Delattre M."/>
        </authorList>
    </citation>
    <scope>NUCLEOTIDE SEQUENCE</scope>
    <source>
        <strain evidence="8">AF72</strain>
    </source>
</reference>
<comment type="caution">
    <text evidence="8">The sequence shown here is derived from an EMBL/GenBank/DDBJ whole genome shotgun (WGS) entry which is preliminary data.</text>
</comment>
<evidence type="ECO:0000259" key="7">
    <source>
        <dbReference type="SMART" id="SM01372"/>
    </source>
</evidence>
<dbReference type="PANTHER" id="PTHR12081">
    <property type="entry name" value="TRANSCRIPTION FACTOR E2F"/>
    <property type="match status" value="1"/>
</dbReference>
<keyword evidence="9" id="KW-1185">Reference proteome</keyword>
<sequence>MQPTESHSLYTTHHKRRPFLKARNGIVPQQPDPMKYAQGELNINENPYLLNQAIGQFLNNPQWVSSQYDESSSSSRSPDGQEPLPETFLYRQVARDLGTRTPIKLEPRSVESSSEKEKARRRLDEALATPSYARKRTIAEALQQGISIRAKSPEEPEKRHLPEIQLSPTTICHMECNYTLRSNDHFLVDPRVEAEITKDAMEMMHLLSPENRGVTASALYEYDATPGCQDQVYSDTYPVENYYTYGVPETEYQPEALVMNVHTGDISEPMIATPSPVISTRPMQVDQGMGHNEADFYAQPFIQQAIASDHQYYQGFVVPEQKAIHVTQRRPAKTQPQNASTSGPSKPRAKPRPAKRAPAEDPFKAYPSQKAAEPPTSVKLREQAEDFPESSYQSSIQRVISQGQLDYEGFQENQAPEAAKARLKAELQPRLYPVRRQPPNQVVERPKYRVLKRKQTLAPAENLGDDYQIPPRDVPSATSRPVARIRPTSVRKTEPTQVAADQEEVIFRGIEHAEEPPLKKPKETHAGGTPDPENLPVGAVLKRLYHENPSLLEKATEDRIAAALDQAEGTPSLQGLREELWDGEGGDSPKGSRAESSLLVLTNKFLELLCNNEKVNLNDACDYLGVPKRRLYDITNVLDGVDMITKAGKNEISLTNPAMMRELMKGEEEVRDSMEKKKQMEQYRQELINEANYLDDVVRSLTSTLKLTKENPVSKNYCYFTNQEIASFLPPGEVMFVVNGGKGDRLTHQLARYPPNTYYVTSEGGSALTLKEMYAPSTSTEPVFPAEEQPEIKPNVDHPDDVFAVPQYPARPNRNSQSLDGEVDNTINPMFSDLGYKNHYTVKSTMDAIPSTSAMGVDEPSTSTAGLDEVVMPPPSDIRTPFASLPVITPSKLFSPDGYSSYLNSPLKTLLDNGMPNPHMTPGSISLDDLEIPHLTPGSQLTLDALYEENVWTFLDKPIGDGE</sequence>
<dbReference type="PANTHER" id="PTHR12081:SF18">
    <property type="entry name" value="TRANSCRIPTION FACTOR E2F2-RELATED"/>
    <property type="match status" value="1"/>
</dbReference>
<accession>A0AA36CWK2</accession>
<evidence type="ECO:0000313" key="8">
    <source>
        <dbReference type="EMBL" id="CAJ0575680.1"/>
    </source>
</evidence>
<keyword evidence="3 5" id="KW-0238">DNA-binding</keyword>
<dbReference type="Proteomes" id="UP001177023">
    <property type="component" value="Unassembled WGS sequence"/>
</dbReference>
<dbReference type="AlphaFoldDB" id="A0AA36CWK2"/>